<dbReference type="AlphaFoldDB" id="A0A8I0DUL6"/>
<reference evidence="7 8" key="1">
    <citation type="submission" date="2020-08" db="EMBL/GenBank/DDBJ databases">
        <title>Genome public.</title>
        <authorList>
            <person name="Liu C."/>
            <person name="Sun Q."/>
        </authorList>
    </citation>
    <scope>NUCLEOTIDE SEQUENCE [LARGE SCALE GENOMIC DNA]</scope>
    <source>
        <strain evidence="7 8">NSJ-10</strain>
    </source>
</reference>
<proteinExistence type="inferred from homology"/>
<dbReference type="PANTHER" id="PTHR42988:SF2">
    <property type="entry name" value="CYCLIC NUCLEOTIDE PHOSPHODIESTERASE CBUA0032-RELATED"/>
    <property type="match status" value="1"/>
</dbReference>
<dbReference type="Gene3D" id="3.40.50.300">
    <property type="entry name" value="P-loop containing nucleotide triphosphate hydrolases"/>
    <property type="match status" value="1"/>
</dbReference>
<dbReference type="SUPFAM" id="SSF52540">
    <property type="entry name" value="P-loop containing nucleoside triphosphate hydrolases"/>
    <property type="match status" value="1"/>
</dbReference>
<dbReference type="Gene3D" id="3.60.21.10">
    <property type="match status" value="1"/>
</dbReference>
<dbReference type="GO" id="GO:0046872">
    <property type="term" value="F:metal ion binding"/>
    <property type="evidence" value="ECO:0007669"/>
    <property type="project" value="UniProtKB-KW"/>
</dbReference>
<protein>
    <submittedName>
        <fullName evidence="7">Metallophosphoesterase</fullName>
    </submittedName>
</protein>
<keyword evidence="2" id="KW-0378">Hydrolase</keyword>
<evidence type="ECO:0000256" key="3">
    <source>
        <dbReference type="ARBA" id="ARBA00023004"/>
    </source>
</evidence>
<accession>A0A8I0DUL6</accession>
<sequence length="1003" mass="116206">MKLQLIHLSDMHFSKKTDPFEINIDKMMQAMNTIDDADECILVVSGDLAASGHYNEYRYVSSLVGAISKTVREEKMSGKHIEMICVPGNHDIFFPKIGDVESLEGDMNALIRRYLSCMDGFFGFAQRKKCFLDDKIVSKRVFTYEDKKVGFVMLNTAPLSMLGGNAEDMGRHYLSDEQIDKIESATEADVNVLVMHHSIEWFNSSCKDKLRKIISKKYSLVLTGHEHEPVGESRNINGAGEIQYVQGNALHGYATEGNGFCVVDLDFNSGKMTGHSLLWNESFYVPKKILDAPIKDCIGRVFTVKREFVESLNIDNSKRKIDDYYVFPSLTYNTCRENEEVEKHDVETENDLMEVIEKYNKIVISGEHKAGKTLLAKRLFRSFLSQGKTPLLLTASDVNKKKIDRTVEYAFYEQYDSENDAYELFKQIHKSNKVVLLDEANLIPKNILDILLKFLDNNFEKIVVFSEEKMELDIKKQVVDMMIEPDTLNMVIKPFLYVKRKKLISNILSCDKNTERDVDKETHKINELINAQIKYFNLDPEFIINFVNQYERDYRFQFSSGLNVFNIVYESSIRNRIIANSENVDPTIVINVLRELAFYMHFGKKNYVGIDEITNVVETYKKNYRQKVNIRFFIDATIRAKILVDVDDEIRFKDHTLVAYFVAQALNQKYHQDEDINDYLDYLLKNLCFSINSDIVLFLALITNNPKFINVIINGAIKHFEKKEELSFDAENIKFLLDTTIPVKNSLPNEEERKQRDEVLAKQEEDAKFSDLIELVNEYDYSEEDLLKIENQIMISFKYLEILSKTLPAFCQNMKVEQQDVLVSLIYRCPNQFLFDVLKDIGDNFEAFCNEVYEDISALRQEKNIAEVNINSVKHMIEQISAVLVMALYQVVAATSSSEQTITALNEFNYNSNSNYKLQNLMMISRVADVTTFSRRAQELNRELENKIEKSIIKYTVREYLLRNNVEIYGEAQSLIDCFFGGQTSQKLKMEIAKKRIIEKDRT</sequence>
<dbReference type="InterPro" id="IPR029052">
    <property type="entry name" value="Metallo-depent_PP-like"/>
</dbReference>
<gene>
    <name evidence="7" type="ORF">H8S09_04795</name>
</gene>
<dbReference type="InterPro" id="IPR050884">
    <property type="entry name" value="CNP_phosphodiesterase-III"/>
</dbReference>
<organism evidence="7 8">
    <name type="scientific">Coprococcus hominis</name>
    <name type="common">ex Liu et al. 2022</name>
    <dbReference type="NCBI Taxonomy" id="2763039"/>
    <lineage>
        <taxon>Bacteria</taxon>
        <taxon>Bacillati</taxon>
        <taxon>Bacillota</taxon>
        <taxon>Clostridia</taxon>
        <taxon>Lachnospirales</taxon>
        <taxon>Lachnospiraceae</taxon>
        <taxon>Coprococcus</taxon>
    </lineage>
</organism>
<dbReference type="InterPro" id="IPR027417">
    <property type="entry name" value="P-loop_NTPase"/>
</dbReference>
<dbReference type="Proteomes" id="UP000615234">
    <property type="component" value="Unassembled WGS sequence"/>
</dbReference>
<dbReference type="PANTHER" id="PTHR42988">
    <property type="entry name" value="PHOSPHOHYDROLASE"/>
    <property type="match status" value="1"/>
</dbReference>
<keyword evidence="1" id="KW-0479">Metal-binding</keyword>
<keyword evidence="8" id="KW-1185">Reference proteome</keyword>
<comment type="similarity">
    <text evidence="4">Belongs to the cyclic nucleotide phosphodiesterase class-III family.</text>
</comment>
<dbReference type="GO" id="GO:0016787">
    <property type="term" value="F:hydrolase activity"/>
    <property type="evidence" value="ECO:0007669"/>
    <property type="project" value="UniProtKB-KW"/>
</dbReference>
<comment type="caution">
    <text evidence="7">The sequence shown here is derived from an EMBL/GenBank/DDBJ whole genome shotgun (WGS) entry which is preliminary data.</text>
</comment>
<evidence type="ECO:0000313" key="7">
    <source>
        <dbReference type="EMBL" id="MBC5662216.1"/>
    </source>
</evidence>
<evidence type="ECO:0000259" key="6">
    <source>
        <dbReference type="Pfam" id="PF24406"/>
    </source>
</evidence>
<dbReference type="SUPFAM" id="SSF56300">
    <property type="entry name" value="Metallo-dependent phosphatases"/>
    <property type="match status" value="1"/>
</dbReference>
<dbReference type="RefSeq" id="WP_181986528.1">
    <property type="nucleotide sequence ID" value="NZ_JACOOX010000002.1"/>
</dbReference>
<dbReference type="Pfam" id="PF24406">
    <property type="entry name" value="nSTAND_NTPase4"/>
    <property type="match status" value="1"/>
</dbReference>
<evidence type="ECO:0000256" key="1">
    <source>
        <dbReference type="ARBA" id="ARBA00022723"/>
    </source>
</evidence>
<dbReference type="InterPro" id="IPR004843">
    <property type="entry name" value="Calcineurin-like_PHP"/>
</dbReference>
<feature type="domain" description="STAND NTPase 4 small alpha/beta" evidence="6">
    <location>
        <begin position="610"/>
        <end position="662"/>
    </location>
</feature>
<evidence type="ECO:0000259" key="5">
    <source>
        <dbReference type="Pfam" id="PF00149"/>
    </source>
</evidence>
<feature type="domain" description="Calcineurin-like phosphoesterase" evidence="5">
    <location>
        <begin position="5"/>
        <end position="229"/>
    </location>
</feature>
<evidence type="ECO:0000256" key="4">
    <source>
        <dbReference type="ARBA" id="ARBA00025742"/>
    </source>
</evidence>
<dbReference type="EMBL" id="JACOOX010000002">
    <property type="protein sequence ID" value="MBC5662216.1"/>
    <property type="molecule type" value="Genomic_DNA"/>
</dbReference>
<keyword evidence="3" id="KW-0408">Iron</keyword>
<dbReference type="Pfam" id="PF00149">
    <property type="entry name" value="Metallophos"/>
    <property type="match status" value="1"/>
</dbReference>
<name>A0A8I0DUL6_9FIRM</name>
<evidence type="ECO:0000256" key="2">
    <source>
        <dbReference type="ARBA" id="ARBA00022801"/>
    </source>
</evidence>
<dbReference type="InterPro" id="IPR057123">
    <property type="entry name" value="STAND_NTPase4_dom"/>
</dbReference>
<evidence type="ECO:0000313" key="8">
    <source>
        <dbReference type="Proteomes" id="UP000615234"/>
    </source>
</evidence>